<dbReference type="EMBL" id="NSGP01000011">
    <property type="protein sequence ID" value="PAT09998.1"/>
    <property type="molecule type" value="Genomic_DNA"/>
</dbReference>
<feature type="region of interest" description="Disordered" evidence="1">
    <location>
        <begin position="1"/>
        <end position="58"/>
    </location>
</feature>
<keyword evidence="2" id="KW-0472">Membrane</keyword>
<proteinExistence type="predicted"/>
<dbReference type="PROSITE" id="PS00134">
    <property type="entry name" value="TRYPSIN_HIS"/>
    <property type="match status" value="1"/>
</dbReference>
<name>A0AB36RID9_9CORY</name>
<dbReference type="InterPro" id="IPR018114">
    <property type="entry name" value="TRYPSIN_HIS"/>
</dbReference>
<accession>A0AB36RID9</accession>
<dbReference type="CDD" id="cd21112">
    <property type="entry name" value="alphaLP-like"/>
    <property type="match status" value="1"/>
</dbReference>
<feature type="region of interest" description="Disordered" evidence="1">
    <location>
        <begin position="95"/>
        <end position="115"/>
    </location>
</feature>
<gene>
    <name evidence="4" type="ORF">CKJ80_08545</name>
</gene>
<keyword evidence="2" id="KW-1133">Transmembrane helix</keyword>
<dbReference type="InterPro" id="IPR043504">
    <property type="entry name" value="Peptidase_S1_PA_chymotrypsin"/>
</dbReference>
<feature type="compositionally biased region" description="Basic residues" evidence="1">
    <location>
        <begin position="1"/>
        <end position="11"/>
    </location>
</feature>
<evidence type="ECO:0000313" key="4">
    <source>
        <dbReference type="EMBL" id="PAT09998.1"/>
    </source>
</evidence>
<dbReference type="AlphaFoldDB" id="A0AB36RID9"/>
<dbReference type="SUPFAM" id="SSF50494">
    <property type="entry name" value="Trypsin-like serine proteases"/>
    <property type="match status" value="1"/>
</dbReference>
<sequence>MLSRKTTRRSTRTPSSVTHSNDSSTGNHARKYQPTYGERWTFPEPAPQHRAAPAPSSSTSRTVSWVVCIVAVALFVASVVWLGLTTSQLPTGSVEERQAREAVQTPLETEAAESDGQANLVRVPTFALWAPGTRIQTTDHQPQPGESFTAQSCTVAFSFSDAAGQHYAVTAGHCGHPGDLVWPTNASRAFDYAHEVGQFVYSGLFAHDASASDGIDVGIIKITDPDRYMDVIGDPIPTGIADEVPPVGHVCKTGATTGYTCGEFEDTQRVQIVNAGDDEDRETFGDIAAVCAAAGDSGGPVFTHVNGRAVIIGIVSGTEAGRSGEDCWEGMENPKLMSYSNVEQMMTVIDQVVPDAQWETQRW</sequence>
<feature type="domain" description="Peptidase S1" evidence="3">
    <location>
        <begin position="154"/>
        <end position="321"/>
    </location>
</feature>
<evidence type="ECO:0000256" key="1">
    <source>
        <dbReference type="SAM" id="MobiDB-lite"/>
    </source>
</evidence>
<evidence type="ECO:0000313" key="5">
    <source>
        <dbReference type="Proteomes" id="UP000218041"/>
    </source>
</evidence>
<organism evidence="4 5">
    <name type="scientific">Corynebacterium hadale</name>
    <dbReference type="NCBI Taxonomy" id="2026255"/>
    <lineage>
        <taxon>Bacteria</taxon>
        <taxon>Bacillati</taxon>
        <taxon>Actinomycetota</taxon>
        <taxon>Actinomycetes</taxon>
        <taxon>Mycobacteriales</taxon>
        <taxon>Corynebacteriaceae</taxon>
        <taxon>Corynebacterium</taxon>
    </lineage>
</organism>
<comment type="caution">
    <text evidence="4">The sequence shown here is derived from an EMBL/GenBank/DDBJ whole genome shotgun (WGS) entry which is preliminary data.</text>
</comment>
<keyword evidence="2" id="KW-0812">Transmembrane</keyword>
<dbReference type="InterPro" id="IPR033116">
    <property type="entry name" value="TRYPSIN_SER"/>
</dbReference>
<dbReference type="Pfam" id="PF00089">
    <property type="entry name" value="Trypsin"/>
    <property type="match status" value="1"/>
</dbReference>
<reference evidence="4 5" key="1">
    <citation type="submission" date="2017-08" db="EMBL/GenBank/DDBJ databases">
        <title>Whole genome sequences of 6 clinical strains closest to Corynebacterium imitans.</title>
        <authorList>
            <person name="Bernier A.-M."/>
            <person name="Burdz T."/>
            <person name="Bernard K."/>
        </authorList>
    </citation>
    <scope>NUCLEOTIDE SEQUENCE [LARGE SCALE GENOMIC DNA]</scope>
    <source>
        <strain evidence="4 5">NML92-0415</strain>
    </source>
</reference>
<dbReference type="GO" id="GO:0004252">
    <property type="term" value="F:serine-type endopeptidase activity"/>
    <property type="evidence" value="ECO:0007669"/>
    <property type="project" value="InterPro"/>
</dbReference>
<evidence type="ECO:0000259" key="3">
    <source>
        <dbReference type="Pfam" id="PF00089"/>
    </source>
</evidence>
<dbReference type="PROSITE" id="PS00135">
    <property type="entry name" value="TRYPSIN_SER"/>
    <property type="match status" value="1"/>
</dbReference>
<dbReference type="Gene3D" id="2.40.10.10">
    <property type="entry name" value="Trypsin-like serine proteases"/>
    <property type="match status" value="2"/>
</dbReference>
<dbReference type="InterPro" id="IPR009003">
    <property type="entry name" value="Peptidase_S1_PA"/>
</dbReference>
<dbReference type="InterPro" id="IPR001254">
    <property type="entry name" value="Trypsin_dom"/>
</dbReference>
<feature type="transmembrane region" description="Helical" evidence="2">
    <location>
        <begin position="63"/>
        <end position="84"/>
    </location>
</feature>
<protein>
    <recommendedName>
        <fullName evidence="3">Peptidase S1 domain-containing protein</fullName>
    </recommendedName>
</protein>
<dbReference type="GO" id="GO:0006508">
    <property type="term" value="P:proteolysis"/>
    <property type="evidence" value="ECO:0007669"/>
    <property type="project" value="InterPro"/>
</dbReference>
<evidence type="ECO:0000256" key="2">
    <source>
        <dbReference type="SAM" id="Phobius"/>
    </source>
</evidence>
<dbReference type="Proteomes" id="UP000218041">
    <property type="component" value="Unassembled WGS sequence"/>
</dbReference>